<dbReference type="PANTHER" id="PTHR21240">
    <property type="entry name" value="2-AMINO-3-CARBOXYLMUCONATE-6-SEMIALDEHYDE DECARBOXYLASE"/>
    <property type="match status" value="1"/>
</dbReference>
<dbReference type="EMBL" id="AMGV01000004">
    <property type="protein sequence ID" value="KEF58348.1"/>
    <property type="molecule type" value="Genomic_DNA"/>
</dbReference>
<comment type="caution">
    <text evidence="5">The sequence shown here is derived from an EMBL/GenBank/DDBJ whole genome shotgun (WGS) entry which is preliminary data.</text>
</comment>
<dbReference type="GO" id="GO:0005829">
    <property type="term" value="C:cytosol"/>
    <property type="evidence" value="ECO:0007669"/>
    <property type="project" value="TreeGrafter"/>
</dbReference>
<keyword evidence="2 3" id="KW-0456">Lyase</keyword>
<keyword evidence="1 3" id="KW-0210">Decarboxylase</keyword>
<dbReference type="InterPro" id="IPR006680">
    <property type="entry name" value="Amidohydro-rel"/>
</dbReference>
<evidence type="ECO:0000256" key="2">
    <source>
        <dbReference type="ARBA" id="ARBA00023239"/>
    </source>
</evidence>
<dbReference type="OrthoDB" id="432010at2759"/>
<dbReference type="GO" id="GO:0016787">
    <property type="term" value="F:hydrolase activity"/>
    <property type="evidence" value="ECO:0007669"/>
    <property type="project" value="InterPro"/>
</dbReference>
<dbReference type="AlphaFoldDB" id="A0A072PGD8"/>
<organism evidence="5 6">
    <name type="scientific">Exophiala aquamarina CBS 119918</name>
    <dbReference type="NCBI Taxonomy" id="1182545"/>
    <lineage>
        <taxon>Eukaryota</taxon>
        <taxon>Fungi</taxon>
        <taxon>Dikarya</taxon>
        <taxon>Ascomycota</taxon>
        <taxon>Pezizomycotina</taxon>
        <taxon>Eurotiomycetes</taxon>
        <taxon>Chaetothyriomycetidae</taxon>
        <taxon>Chaetothyriales</taxon>
        <taxon>Herpotrichiellaceae</taxon>
        <taxon>Exophiala</taxon>
    </lineage>
</organism>
<evidence type="ECO:0000313" key="6">
    <source>
        <dbReference type="Proteomes" id="UP000027920"/>
    </source>
</evidence>
<gene>
    <name evidence="5" type="ORF">A1O9_06274</name>
</gene>
<dbReference type="RefSeq" id="XP_013260938.1">
    <property type="nucleotide sequence ID" value="XM_013405484.1"/>
</dbReference>
<dbReference type="STRING" id="1182545.A0A072PGD8"/>
<evidence type="ECO:0000259" key="4">
    <source>
        <dbReference type="Pfam" id="PF04909"/>
    </source>
</evidence>
<dbReference type="GO" id="GO:0019748">
    <property type="term" value="P:secondary metabolic process"/>
    <property type="evidence" value="ECO:0007669"/>
    <property type="project" value="TreeGrafter"/>
</dbReference>
<dbReference type="PANTHER" id="PTHR21240:SF30">
    <property type="entry name" value="AMIDOHYDROLASE-RELATED DOMAIN-CONTAINING PROTEIN-RELATED"/>
    <property type="match status" value="1"/>
</dbReference>
<feature type="domain" description="Amidohydrolase-related" evidence="4">
    <location>
        <begin position="72"/>
        <end position="319"/>
    </location>
</feature>
<dbReference type="Proteomes" id="UP000027920">
    <property type="component" value="Unassembled WGS sequence"/>
</dbReference>
<dbReference type="Gene3D" id="3.20.20.140">
    <property type="entry name" value="Metal-dependent hydrolases"/>
    <property type="match status" value="1"/>
</dbReference>
<proteinExistence type="inferred from homology"/>
<comment type="similarity">
    <text evidence="3">Belongs to the metallo-dependent hydrolases superfamily.</text>
</comment>
<name>A0A072PGD8_9EURO</name>
<protein>
    <recommendedName>
        <fullName evidence="4">Amidohydrolase-related domain-containing protein</fullName>
    </recommendedName>
</protein>
<keyword evidence="6" id="KW-1185">Reference proteome</keyword>
<dbReference type="HOGENOM" id="CLU_039329_5_1_1"/>
<reference evidence="5 6" key="1">
    <citation type="submission" date="2013-03" db="EMBL/GenBank/DDBJ databases">
        <title>The Genome Sequence of Exophiala aquamarina CBS 119918.</title>
        <authorList>
            <consortium name="The Broad Institute Genomics Platform"/>
            <person name="Cuomo C."/>
            <person name="de Hoog S."/>
            <person name="Gorbushina A."/>
            <person name="Walker B."/>
            <person name="Young S.K."/>
            <person name="Zeng Q."/>
            <person name="Gargeya S."/>
            <person name="Fitzgerald M."/>
            <person name="Haas B."/>
            <person name="Abouelleil A."/>
            <person name="Allen A.W."/>
            <person name="Alvarado L."/>
            <person name="Arachchi H.M."/>
            <person name="Berlin A.M."/>
            <person name="Chapman S.B."/>
            <person name="Gainer-Dewar J."/>
            <person name="Goldberg J."/>
            <person name="Griggs A."/>
            <person name="Gujja S."/>
            <person name="Hansen M."/>
            <person name="Howarth C."/>
            <person name="Imamovic A."/>
            <person name="Ireland A."/>
            <person name="Larimer J."/>
            <person name="McCowan C."/>
            <person name="Murphy C."/>
            <person name="Pearson M."/>
            <person name="Poon T.W."/>
            <person name="Priest M."/>
            <person name="Roberts A."/>
            <person name="Saif S."/>
            <person name="Shea T."/>
            <person name="Sisk P."/>
            <person name="Sykes S."/>
            <person name="Wortman J."/>
            <person name="Nusbaum C."/>
            <person name="Birren B."/>
        </authorList>
    </citation>
    <scope>NUCLEOTIDE SEQUENCE [LARGE SCALE GENOMIC DNA]</scope>
    <source>
        <strain evidence="5 6">CBS 119918</strain>
    </source>
</reference>
<sequence length="320" mass="35941">MASLISLEDHFISDAMKARSQNLDEFAFHLWPENLNEKLSSLRDLRISDMDKGEIIVQVVSSVPSSEPLDICKETNDQLAEAVEQSYGRLRGFASVPMDSPKEAAGELERCIRELGFLGALIPNNAHGKYYDTGEYEEFWGRAEALGVPVYLHPTPPPEATKATYRGNYLDEVATILSVGGWGWHADTAIHIVKLYASGLFDSFPKLKVIIGHAGEMLPYMITRINSRLTKGWGSRKRDLKTVWAENLWITVSGFWDLGPFSCMLRTVAIDRILFSVDYPFERNESGRDFMATVRESGLVTEEQWRMIASGNAERLLGIS</sequence>
<dbReference type="GeneID" id="25281191"/>
<evidence type="ECO:0000256" key="1">
    <source>
        <dbReference type="ARBA" id="ARBA00022793"/>
    </source>
</evidence>
<accession>A0A072PGD8</accession>
<dbReference type="InterPro" id="IPR032466">
    <property type="entry name" value="Metal_Hydrolase"/>
</dbReference>
<evidence type="ECO:0000313" key="5">
    <source>
        <dbReference type="EMBL" id="KEF58348.1"/>
    </source>
</evidence>
<dbReference type="InterPro" id="IPR032465">
    <property type="entry name" value="ACMSD"/>
</dbReference>
<dbReference type="SUPFAM" id="SSF51556">
    <property type="entry name" value="Metallo-dependent hydrolases"/>
    <property type="match status" value="1"/>
</dbReference>
<dbReference type="VEuPathDB" id="FungiDB:A1O9_06274"/>
<dbReference type="GO" id="GO:0016831">
    <property type="term" value="F:carboxy-lyase activity"/>
    <property type="evidence" value="ECO:0007669"/>
    <property type="project" value="UniProtKB-KW"/>
</dbReference>
<evidence type="ECO:0000256" key="3">
    <source>
        <dbReference type="RuleBase" id="RU366045"/>
    </source>
</evidence>
<dbReference type="Pfam" id="PF04909">
    <property type="entry name" value="Amidohydro_2"/>
    <property type="match status" value="1"/>
</dbReference>